<accession>C8NCC2</accession>
<dbReference type="GeneID" id="84789963"/>
<proteinExistence type="predicted"/>
<keyword evidence="4" id="KW-1185">Reference proteome</keyword>
<evidence type="ECO:0000313" key="4">
    <source>
        <dbReference type="Proteomes" id="UP000004870"/>
    </source>
</evidence>
<reference evidence="3 4" key="1">
    <citation type="submission" date="2009-08" db="EMBL/GenBank/DDBJ databases">
        <authorList>
            <person name="Qin X."/>
            <person name="Bachman B."/>
            <person name="Battles P."/>
            <person name="Bell A."/>
            <person name="Bess C."/>
            <person name="Bickham C."/>
            <person name="Chaboub L."/>
            <person name="Chen D."/>
            <person name="Coyle M."/>
            <person name="Deiros D.R."/>
            <person name="Dinh H."/>
            <person name="Forbes L."/>
            <person name="Fowler G."/>
            <person name="Francisco L."/>
            <person name="Fu Q."/>
            <person name="Gubbala S."/>
            <person name="Hale W."/>
            <person name="Han Y."/>
            <person name="Hemphill L."/>
            <person name="Highlander S.K."/>
            <person name="Hirani K."/>
            <person name="Hogues M."/>
            <person name="Jackson L."/>
            <person name="Jakkamsetti A."/>
            <person name="Javaid M."/>
            <person name="Jiang H."/>
            <person name="Korchina V."/>
            <person name="Kovar C."/>
            <person name="Lara F."/>
            <person name="Lee S."/>
            <person name="Mata R."/>
            <person name="Mathew T."/>
            <person name="Moen C."/>
            <person name="Morales K."/>
            <person name="Munidasa M."/>
            <person name="Nazareth L."/>
            <person name="Ngo R."/>
            <person name="Nguyen L."/>
            <person name="Okwuonu G."/>
            <person name="Ongeri F."/>
            <person name="Patil S."/>
            <person name="Petrosino J."/>
            <person name="Pham C."/>
            <person name="Pham P."/>
            <person name="Pu L.-L."/>
            <person name="Puazo M."/>
            <person name="Raj R."/>
            <person name="Reid J."/>
            <person name="Rouhana J."/>
            <person name="Saada N."/>
            <person name="Shang Y."/>
            <person name="Simmons D."/>
            <person name="Thornton R."/>
            <person name="Warren J."/>
            <person name="Weissenberger G."/>
            <person name="Zhang J."/>
            <person name="Zhang L."/>
            <person name="Zhou C."/>
            <person name="Zhu D."/>
            <person name="Muzny D."/>
            <person name="Worley K."/>
            <person name="Gibbs R."/>
        </authorList>
    </citation>
    <scope>NUCLEOTIDE SEQUENCE [LARGE SCALE GENOMIC DNA]</scope>
    <source>
        <strain evidence="4">ATCC 15826 / DSM 8339 / NCTC 10426 / 6573</strain>
    </source>
</reference>
<dbReference type="RefSeq" id="WP_004142383.1">
    <property type="nucleotide sequence ID" value="NZ_GG694027.1"/>
</dbReference>
<keyword evidence="2" id="KW-0472">Membrane</keyword>
<feature type="compositionally biased region" description="Basic residues" evidence="1">
    <location>
        <begin position="72"/>
        <end position="83"/>
    </location>
</feature>
<evidence type="ECO:0000313" key="3">
    <source>
        <dbReference type="EMBL" id="EEV87756.1"/>
    </source>
</evidence>
<feature type="compositionally biased region" description="Basic and acidic residues" evidence="1">
    <location>
        <begin position="58"/>
        <end position="67"/>
    </location>
</feature>
<name>C8NCC2_CARH6</name>
<evidence type="ECO:0000256" key="1">
    <source>
        <dbReference type="SAM" id="MobiDB-lite"/>
    </source>
</evidence>
<feature type="region of interest" description="Disordered" evidence="1">
    <location>
        <begin position="58"/>
        <end position="83"/>
    </location>
</feature>
<keyword evidence="2" id="KW-1133">Transmembrane helix</keyword>
<protein>
    <submittedName>
        <fullName evidence="3">Uncharacterized protein</fullName>
    </submittedName>
</protein>
<sequence length="83" mass="9938">MELWVLLWIVVILTVLGVIGVFFSFLNEVLFEPLYLWLTDVFWAWQAKRDRRRIETESRLEKERMDAAQKASGRHPLSRHLPL</sequence>
<dbReference type="EMBL" id="ACKY01000114">
    <property type="protein sequence ID" value="EEV87756.1"/>
    <property type="molecule type" value="Genomic_DNA"/>
</dbReference>
<dbReference type="HOGENOM" id="CLU_2536400_0_0_6"/>
<comment type="caution">
    <text evidence="3">The sequence shown here is derived from an EMBL/GenBank/DDBJ whole genome shotgun (WGS) entry which is preliminary data.</text>
</comment>
<keyword evidence="2" id="KW-0812">Transmembrane</keyword>
<organism evidence="3 4">
    <name type="scientific">Cardiobacterium hominis (strain ATCC 15826 / DSM 8339 / NCTC 10426 / 6573)</name>
    <dbReference type="NCBI Taxonomy" id="638300"/>
    <lineage>
        <taxon>Bacteria</taxon>
        <taxon>Pseudomonadati</taxon>
        <taxon>Pseudomonadota</taxon>
        <taxon>Gammaproteobacteria</taxon>
        <taxon>Cardiobacteriales</taxon>
        <taxon>Cardiobacteriaceae</taxon>
        <taxon>Cardiobacterium</taxon>
    </lineage>
</organism>
<dbReference type="Proteomes" id="UP000004870">
    <property type="component" value="Unassembled WGS sequence"/>
</dbReference>
<dbReference type="AlphaFoldDB" id="C8NCC2"/>
<feature type="transmembrane region" description="Helical" evidence="2">
    <location>
        <begin position="6"/>
        <end position="26"/>
    </location>
</feature>
<gene>
    <name evidence="3" type="ORF">HMPREF0198_2150</name>
</gene>
<evidence type="ECO:0000256" key="2">
    <source>
        <dbReference type="SAM" id="Phobius"/>
    </source>
</evidence>